<organism evidence="3 4">
    <name type="scientific">Volvox reticuliferus</name>
    <dbReference type="NCBI Taxonomy" id="1737510"/>
    <lineage>
        <taxon>Eukaryota</taxon>
        <taxon>Viridiplantae</taxon>
        <taxon>Chlorophyta</taxon>
        <taxon>core chlorophytes</taxon>
        <taxon>Chlorophyceae</taxon>
        <taxon>CS clade</taxon>
        <taxon>Chlamydomonadales</taxon>
        <taxon>Volvocaceae</taxon>
        <taxon>Volvox</taxon>
    </lineage>
</organism>
<evidence type="ECO:0000313" key="3">
    <source>
        <dbReference type="EMBL" id="GIL74228.1"/>
    </source>
</evidence>
<dbReference type="Proteomes" id="UP000747110">
    <property type="component" value="Unassembled WGS sequence"/>
</dbReference>
<keyword evidence="4" id="KW-1185">Reference proteome</keyword>
<dbReference type="PANTHER" id="PTHR12203:SF35">
    <property type="entry name" value="PROTEIN O-GLUCOSYLTRANSFERASE 1"/>
    <property type="match status" value="1"/>
</dbReference>
<protein>
    <submittedName>
        <fullName evidence="3">Uncharacterized protein</fullName>
    </submittedName>
</protein>
<dbReference type="EMBL" id="BNCP01000006">
    <property type="protein sequence ID" value="GIL74228.1"/>
    <property type="molecule type" value="Genomic_DNA"/>
</dbReference>
<comment type="caution">
    <text evidence="3">The sequence shown here is derived from an EMBL/GenBank/DDBJ whole genome shotgun (WGS) entry which is preliminary data.</text>
</comment>
<dbReference type="OrthoDB" id="535029at2759"/>
<evidence type="ECO:0000313" key="4">
    <source>
        <dbReference type="Proteomes" id="UP000747110"/>
    </source>
</evidence>
<gene>
    <name evidence="3" type="ORF">Vretifemale_4243</name>
</gene>
<keyword evidence="2" id="KW-0808">Transferase</keyword>
<dbReference type="SMART" id="SM00672">
    <property type="entry name" value="CAP10"/>
    <property type="match status" value="1"/>
</dbReference>
<proteinExistence type="inferred from homology"/>
<dbReference type="GO" id="GO:0016740">
    <property type="term" value="F:transferase activity"/>
    <property type="evidence" value="ECO:0007669"/>
    <property type="project" value="UniProtKB-KW"/>
</dbReference>
<dbReference type="AlphaFoldDB" id="A0A8J4C2J8"/>
<dbReference type="InterPro" id="IPR006598">
    <property type="entry name" value="CAP10"/>
</dbReference>
<accession>A0A8J4C2J8</accession>
<comment type="similarity">
    <text evidence="1">Belongs to the glycosyltransferase 90 family.</text>
</comment>
<sequence>MSIVSLGVITHFSFLLLSALTAFGGQLPEVCDEYEPLYASITRDLDIYKRNGGISANLIYRTMVLHSAGYREKGLAVAIYHGKVYVISNTRGINLKRFGHHVTLWVAYLKVLLDLEVKYGSTLPNVEFVWHTIDRPIRLANTTAGGENFPVFRFCKSAVHPDILVPNFHFYMKRYQTDFLDRIPDFNAKVPWKRRRPIVFARFSAYGRYVHPADPSTQRLGAGGVPLCEVKGTTTAICPVRVHLHDWATNFTADLDISKDKHVPMEGHMEYRYLLHVDGQGLSSKLETLLTLGSLVMKEESGYMAFYHHLLKPFEHYVPVWPVGTGPETILDALAWARSHDEEAHQIATAGQQLAARYLSTQARACFWLKLLQEYAATLSYDPVQYRNITLGPDGWVTGGRWRYIKPARTFLLEEVRQYHPQVPSMSWQP</sequence>
<dbReference type="InterPro" id="IPR051091">
    <property type="entry name" value="O-Glucosyltr/Glycosyltrsf_90"/>
</dbReference>
<dbReference type="PANTHER" id="PTHR12203">
    <property type="entry name" value="KDEL LYS-ASP-GLU-LEU CONTAINING - RELATED"/>
    <property type="match status" value="1"/>
</dbReference>
<evidence type="ECO:0000256" key="1">
    <source>
        <dbReference type="ARBA" id="ARBA00010118"/>
    </source>
</evidence>
<evidence type="ECO:0000256" key="2">
    <source>
        <dbReference type="ARBA" id="ARBA00022679"/>
    </source>
</evidence>
<dbReference type="Pfam" id="PF05686">
    <property type="entry name" value="Glyco_transf_90"/>
    <property type="match status" value="1"/>
</dbReference>
<reference evidence="3" key="1">
    <citation type="journal article" date="2021" name="Proc. Natl. Acad. Sci. U.S.A.">
        <title>Three genomes in the algal genus Volvox reveal the fate of a haploid sex-determining region after a transition to homothallism.</title>
        <authorList>
            <person name="Yamamoto K."/>
            <person name="Hamaji T."/>
            <person name="Kawai-Toyooka H."/>
            <person name="Matsuzaki R."/>
            <person name="Takahashi F."/>
            <person name="Nishimura Y."/>
            <person name="Kawachi M."/>
            <person name="Noguchi H."/>
            <person name="Minakuchi Y."/>
            <person name="Umen J.G."/>
            <person name="Toyoda A."/>
            <person name="Nozaki H."/>
        </authorList>
    </citation>
    <scope>NUCLEOTIDE SEQUENCE</scope>
    <source>
        <strain evidence="3">NIES-3786</strain>
    </source>
</reference>
<name>A0A8J4C2J8_9CHLO</name>